<comment type="caution">
    <text evidence="5">The sequence shown here is derived from an EMBL/GenBank/DDBJ whole genome shotgun (WGS) entry which is preliminary data.</text>
</comment>
<dbReference type="EMBL" id="JALLAZ020001636">
    <property type="protein sequence ID" value="KAL3770172.1"/>
    <property type="molecule type" value="Genomic_DNA"/>
</dbReference>
<dbReference type="AlphaFoldDB" id="A0ABD3N2G4"/>
<keyword evidence="2" id="KW-0694">RNA-binding</keyword>
<dbReference type="GO" id="GO:0003723">
    <property type="term" value="F:RNA binding"/>
    <property type="evidence" value="ECO:0007669"/>
    <property type="project" value="UniProtKB-UniRule"/>
</dbReference>
<proteinExistence type="predicted"/>
<evidence type="ECO:0000256" key="1">
    <source>
        <dbReference type="ARBA" id="ARBA00022737"/>
    </source>
</evidence>
<feature type="region of interest" description="Disordered" evidence="3">
    <location>
        <begin position="281"/>
        <end position="310"/>
    </location>
</feature>
<evidence type="ECO:0000313" key="6">
    <source>
        <dbReference type="Proteomes" id="UP001530315"/>
    </source>
</evidence>
<evidence type="ECO:0000256" key="3">
    <source>
        <dbReference type="SAM" id="MobiDB-lite"/>
    </source>
</evidence>
<feature type="domain" description="K Homology" evidence="4">
    <location>
        <begin position="437"/>
        <end position="508"/>
    </location>
</feature>
<feature type="domain" description="K Homology" evidence="4">
    <location>
        <begin position="170"/>
        <end position="244"/>
    </location>
</feature>
<dbReference type="Proteomes" id="UP001530315">
    <property type="component" value="Unassembled WGS sequence"/>
</dbReference>
<dbReference type="Gene3D" id="3.30.1370.10">
    <property type="entry name" value="K Homology domain, type 1"/>
    <property type="match status" value="3"/>
</dbReference>
<feature type="domain" description="K Homology" evidence="4">
    <location>
        <begin position="69"/>
        <end position="142"/>
    </location>
</feature>
<dbReference type="Pfam" id="PF00013">
    <property type="entry name" value="KH_1"/>
    <property type="match status" value="3"/>
</dbReference>
<evidence type="ECO:0000256" key="2">
    <source>
        <dbReference type="PROSITE-ProRule" id="PRU00117"/>
    </source>
</evidence>
<name>A0ABD3N2G4_9STRA</name>
<dbReference type="PANTHER" id="PTHR10288">
    <property type="entry name" value="KH DOMAIN CONTAINING RNA BINDING PROTEIN"/>
    <property type="match status" value="1"/>
</dbReference>
<dbReference type="PROSITE" id="PS50084">
    <property type="entry name" value="KH_TYPE_1"/>
    <property type="match status" value="3"/>
</dbReference>
<protein>
    <recommendedName>
        <fullName evidence="4">K Homology domain-containing protein</fullName>
    </recommendedName>
</protein>
<dbReference type="SMART" id="SM00322">
    <property type="entry name" value="KH"/>
    <property type="match status" value="3"/>
</dbReference>
<sequence length="521" mass="56097">MSRSPQHAAAANSSRQVSNYKLEAKSSSSWSPTHTTKTEDADSASISGCTSPAPSLSSPTTHASPSPQSHVALKLLLSNTASGLIIGRSGSTISDLQAKSLTRIKLSQGGDYFPGTSDRVCLIQGSLQHASLGVEMVLTKLYELQSVQHPNPTSSKTNEHESFPDENASTSFIVRLLIPSTCCGMIIGHGGSNIKTLKDKSGVIYIQLSPKEHEVMIGERIMTITGPNFSSCANCVQTILNDMALNPDISRYINMTTNYSMYAREHESFRHQVVSQSQLLESPPRYGASDHQFLPGQFDSSSPGAGQHLHTDQSIGLLSQQLSQLQGSSSLYDPFAHEDMSLSLLGDPSTIIRSQSYGQCVLSSQQGINDLYPSPSSFPQYQNSPVDQPMQYWPPYYSSAQGSNIQSSGSDKVLPIDQLGLNASTHASLRSQLTDSRPVTVEIGVPGNKIGSIIGRGGKTLAELQAVSHTKIRIQSEFIPRTQDRAVAITGTACDVEHAKHLLSQYLTGAFSRSNSSSELH</sequence>
<evidence type="ECO:0000313" key="5">
    <source>
        <dbReference type="EMBL" id="KAL3770172.1"/>
    </source>
</evidence>
<keyword evidence="1" id="KW-0677">Repeat</keyword>
<feature type="compositionally biased region" description="Low complexity" evidence="3">
    <location>
        <begin position="51"/>
        <end position="67"/>
    </location>
</feature>
<evidence type="ECO:0000259" key="4">
    <source>
        <dbReference type="SMART" id="SM00322"/>
    </source>
</evidence>
<dbReference type="InterPro" id="IPR004088">
    <property type="entry name" value="KH_dom_type_1"/>
</dbReference>
<feature type="compositionally biased region" description="Polar residues" evidence="3">
    <location>
        <begin position="1"/>
        <end position="35"/>
    </location>
</feature>
<gene>
    <name evidence="5" type="ORF">ACHAW5_009267</name>
</gene>
<feature type="region of interest" description="Disordered" evidence="3">
    <location>
        <begin position="1"/>
        <end position="67"/>
    </location>
</feature>
<organism evidence="5 6">
    <name type="scientific">Stephanodiscus triporus</name>
    <dbReference type="NCBI Taxonomy" id="2934178"/>
    <lineage>
        <taxon>Eukaryota</taxon>
        <taxon>Sar</taxon>
        <taxon>Stramenopiles</taxon>
        <taxon>Ochrophyta</taxon>
        <taxon>Bacillariophyta</taxon>
        <taxon>Coscinodiscophyceae</taxon>
        <taxon>Thalassiosirophycidae</taxon>
        <taxon>Stephanodiscales</taxon>
        <taxon>Stephanodiscaceae</taxon>
        <taxon>Stephanodiscus</taxon>
    </lineage>
</organism>
<dbReference type="SUPFAM" id="SSF54791">
    <property type="entry name" value="Eukaryotic type KH-domain (KH-domain type I)"/>
    <property type="match status" value="3"/>
</dbReference>
<accession>A0ABD3N2G4</accession>
<reference evidence="5 6" key="1">
    <citation type="submission" date="2024-10" db="EMBL/GenBank/DDBJ databases">
        <title>Updated reference genomes for cyclostephanoid diatoms.</title>
        <authorList>
            <person name="Roberts W.R."/>
            <person name="Alverson A.J."/>
        </authorList>
    </citation>
    <scope>NUCLEOTIDE SEQUENCE [LARGE SCALE GENOMIC DNA]</scope>
    <source>
        <strain evidence="5 6">AJA276-08</strain>
    </source>
</reference>
<keyword evidence="6" id="KW-1185">Reference proteome</keyword>
<dbReference type="InterPro" id="IPR036612">
    <property type="entry name" value="KH_dom_type_1_sf"/>
</dbReference>
<dbReference type="InterPro" id="IPR004087">
    <property type="entry name" value="KH_dom"/>
</dbReference>